<sequence>KNDFSFADARNDAKRDFFSDTSISDLRHLLLHHHLRRSRSSSIPNTPITSSCFLSLTNPNSTPTIYVTTAFNSQKLEAKLSSILFNFFLKKLDSHLSFFEYRMMSSGCEDSSVNTMGIRDEAVYEEVHDALPKVECFALDLMKIKMEIEGIKTVEEELKEDVRKASNELKKLNVIMKVGFLIVCLSIVICLVLIMLDKANGLSLKSY</sequence>
<accession>A0A0D3CNN9</accession>
<dbReference type="EnsemblPlants" id="Bo6g003580.1">
    <property type="protein sequence ID" value="Bo6g003580.1"/>
    <property type="gene ID" value="Bo6g003580"/>
</dbReference>
<reference evidence="3" key="2">
    <citation type="submission" date="2015-03" db="UniProtKB">
        <authorList>
            <consortium name="EnsemblPlants"/>
        </authorList>
    </citation>
    <scope>IDENTIFICATION</scope>
</reference>
<protein>
    <submittedName>
        <fullName evidence="3">Uncharacterized protein</fullName>
    </submittedName>
</protein>
<dbReference type="AlphaFoldDB" id="A0A0D3CNN9"/>
<feature type="coiled-coil region" evidence="1">
    <location>
        <begin position="148"/>
        <end position="175"/>
    </location>
</feature>
<evidence type="ECO:0000313" key="3">
    <source>
        <dbReference type="EnsemblPlants" id="Bo6g003580.1"/>
    </source>
</evidence>
<evidence type="ECO:0000256" key="1">
    <source>
        <dbReference type="SAM" id="Coils"/>
    </source>
</evidence>
<reference evidence="3 4" key="1">
    <citation type="journal article" date="2014" name="Genome Biol.">
        <title>Transcriptome and methylome profiling reveals relics of genome dominance in the mesopolyploid Brassica oleracea.</title>
        <authorList>
            <person name="Parkin I.A."/>
            <person name="Koh C."/>
            <person name="Tang H."/>
            <person name="Robinson S.J."/>
            <person name="Kagale S."/>
            <person name="Clarke W.E."/>
            <person name="Town C.D."/>
            <person name="Nixon J."/>
            <person name="Krishnakumar V."/>
            <person name="Bidwell S.L."/>
            <person name="Denoeud F."/>
            <person name="Belcram H."/>
            <person name="Links M.G."/>
            <person name="Just J."/>
            <person name="Clarke C."/>
            <person name="Bender T."/>
            <person name="Huebert T."/>
            <person name="Mason A.S."/>
            <person name="Pires J.C."/>
            <person name="Barker G."/>
            <person name="Moore J."/>
            <person name="Walley P.G."/>
            <person name="Manoli S."/>
            <person name="Batley J."/>
            <person name="Edwards D."/>
            <person name="Nelson M.N."/>
            <person name="Wang X."/>
            <person name="Paterson A.H."/>
            <person name="King G."/>
            <person name="Bancroft I."/>
            <person name="Chalhoub B."/>
            <person name="Sharpe A.G."/>
        </authorList>
    </citation>
    <scope>NUCLEOTIDE SEQUENCE</scope>
    <source>
        <strain evidence="3 4">cv. TO1000</strain>
    </source>
</reference>
<dbReference type="HOGENOM" id="CLU_1329289_0_0_1"/>
<dbReference type="Proteomes" id="UP000032141">
    <property type="component" value="Chromosome C6"/>
</dbReference>
<evidence type="ECO:0000256" key="2">
    <source>
        <dbReference type="SAM" id="Phobius"/>
    </source>
</evidence>
<dbReference type="Gramene" id="Bo6g003580.1">
    <property type="protein sequence ID" value="Bo6g003580.1"/>
    <property type="gene ID" value="Bo6g003580"/>
</dbReference>
<keyword evidence="1" id="KW-0175">Coiled coil</keyword>
<name>A0A0D3CNN9_BRAOL</name>
<proteinExistence type="predicted"/>
<keyword evidence="2" id="KW-0472">Membrane</keyword>
<feature type="transmembrane region" description="Helical" evidence="2">
    <location>
        <begin position="174"/>
        <end position="196"/>
    </location>
</feature>
<keyword evidence="2" id="KW-1133">Transmembrane helix</keyword>
<organism evidence="3 4">
    <name type="scientific">Brassica oleracea var. oleracea</name>
    <dbReference type="NCBI Taxonomy" id="109376"/>
    <lineage>
        <taxon>Eukaryota</taxon>
        <taxon>Viridiplantae</taxon>
        <taxon>Streptophyta</taxon>
        <taxon>Embryophyta</taxon>
        <taxon>Tracheophyta</taxon>
        <taxon>Spermatophyta</taxon>
        <taxon>Magnoliopsida</taxon>
        <taxon>eudicotyledons</taxon>
        <taxon>Gunneridae</taxon>
        <taxon>Pentapetalae</taxon>
        <taxon>rosids</taxon>
        <taxon>malvids</taxon>
        <taxon>Brassicales</taxon>
        <taxon>Brassicaceae</taxon>
        <taxon>Brassiceae</taxon>
        <taxon>Brassica</taxon>
    </lineage>
</organism>
<keyword evidence="4" id="KW-1185">Reference proteome</keyword>
<keyword evidence="2" id="KW-0812">Transmembrane</keyword>
<evidence type="ECO:0000313" key="4">
    <source>
        <dbReference type="Proteomes" id="UP000032141"/>
    </source>
</evidence>